<organism evidence="1 2">
    <name type="scientific">Aureococcus anophagefferens</name>
    <name type="common">Harmful bloom alga</name>
    <dbReference type="NCBI Taxonomy" id="44056"/>
    <lineage>
        <taxon>Eukaryota</taxon>
        <taxon>Sar</taxon>
        <taxon>Stramenopiles</taxon>
        <taxon>Ochrophyta</taxon>
        <taxon>Pelagophyceae</taxon>
        <taxon>Pelagomonadales</taxon>
        <taxon>Pelagomonadaceae</taxon>
        <taxon>Aureococcus</taxon>
    </lineage>
</organism>
<comment type="caution">
    <text evidence="1">The sequence shown here is derived from an EMBL/GenBank/DDBJ whole genome shotgun (WGS) entry which is preliminary data.</text>
</comment>
<accession>A0ABR1FN17</accession>
<sequence length="160" mass="16809">MASWLADEAQKFVDQTQAYVTCLINGPATTESESQTETDAAPAYATDKSWWLANPALGVVGSELWVPMQTVPPTTVECAPVAGSPAADVFFVHAHALGGAVMVKKLLEALRATKSRRRLVGCYAPGLALFANVAPPLPLATEPGAVGTLACVERRGNFVV</sequence>
<keyword evidence="2" id="KW-1185">Reference proteome</keyword>
<gene>
    <name evidence="1" type="ORF">SO694_00100015</name>
</gene>
<proteinExistence type="predicted"/>
<dbReference type="EMBL" id="JBBJCI010000355">
    <property type="protein sequence ID" value="KAK7233820.1"/>
    <property type="molecule type" value="Genomic_DNA"/>
</dbReference>
<name>A0ABR1FN17_AURAN</name>
<protein>
    <submittedName>
        <fullName evidence="1">Uncharacterized protein</fullName>
    </submittedName>
</protein>
<evidence type="ECO:0000313" key="1">
    <source>
        <dbReference type="EMBL" id="KAK7233820.1"/>
    </source>
</evidence>
<dbReference type="Proteomes" id="UP001363151">
    <property type="component" value="Unassembled WGS sequence"/>
</dbReference>
<evidence type="ECO:0000313" key="2">
    <source>
        <dbReference type="Proteomes" id="UP001363151"/>
    </source>
</evidence>
<reference evidence="1 2" key="1">
    <citation type="submission" date="2024-03" db="EMBL/GenBank/DDBJ databases">
        <title>Aureococcus anophagefferens CCMP1851 and Kratosvirus quantuckense: Draft genome of a second virus-susceptible host strain in the model system.</title>
        <authorList>
            <person name="Chase E."/>
            <person name="Truchon A.R."/>
            <person name="Schepens W."/>
            <person name="Wilhelm S.W."/>
        </authorList>
    </citation>
    <scope>NUCLEOTIDE SEQUENCE [LARGE SCALE GENOMIC DNA]</scope>
    <source>
        <strain evidence="1 2">CCMP1851</strain>
    </source>
</reference>